<evidence type="ECO:0000313" key="3">
    <source>
        <dbReference type="Proteomes" id="UP000294257"/>
    </source>
</evidence>
<organism evidence="2 3">
    <name type="scientific">Herbihabitans rhizosphaerae</name>
    <dbReference type="NCBI Taxonomy" id="1872711"/>
    <lineage>
        <taxon>Bacteria</taxon>
        <taxon>Bacillati</taxon>
        <taxon>Actinomycetota</taxon>
        <taxon>Actinomycetes</taxon>
        <taxon>Pseudonocardiales</taxon>
        <taxon>Pseudonocardiaceae</taxon>
        <taxon>Herbihabitans</taxon>
    </lineage>
</organism>
<dbReference type="OrthoDB" id="4570646at2"/>
<proteinExistence type="predicted"/>
<protein>
    <submittedName>
        <fullName evidence="2">Uncharacterized protein DUF397</fullName>
    </submittedName>
</protein>
<feature type="domain" description="DUF397" evidence="1">
    <location>
        <begin position="22"/>
        <end position="74"/>
    </location>
</feature>
<dbReference type="InterPro" id="IPR007278">
    <property type="entry name" value="DUF397"/>
</dbReference>
<reference evidence="2 3" key="1">
    <citation type="submission" date="2019-02" db="EMBL/GenBank/DDBJ databases">
        <title>Genomic Encyclopedia of Type Strains, Phase IV (KMG-IV): sequencing the most valuable type-strain genomes for metagenomic binning, comparative biology and taxonomic classification.</title>
        <authorList>
            <person name="Goeker M."/>
        </authorList>
    </citation>
    <scope>NUCLEOTIDE SEQUENCE [LARGE SCALE GENOMIC DNA]</scope>
    <source>
        <strain evidence="2 3">DSM 101727</strain>
    </source>
</reference>
<gene>
    <name evidence="2" type="ORF">EV193_11285</name>
</gene>
<dbReference type="RefSeq" id="WP_130347897.1">
    <property type="nucleotide sequence ID" value="NZ_SGWQ01000012.1"/>
</dbReference>
<sequence length="75" mass="7742">MGTDLVWRKSTFSAGNGGCVEAAWRTSSYSAANGDCVEVGRCVCDGVAVRDSKNTAGPVLDLTAAGWHALLHTVA</sequence>
<name>A0A4Q7KEE9_9PSEU</name>
<evidence type="ECO:0000313" key="2">
    <source>
        <dbReference type="EMBL" id="RZS32451.1"/>
    </source>
</evidence>
<dbReference type="AlphaFoldDB" id="A0A4Q7KEE9"/>
<dbReference type="Proteomes" id="UP000294257">
    <property type="component" value="Unassembled WGS sequence"/>
</dbReference>
<dbReference type="EMBL" id="SGWQ01000012">
    <property type="protein sequence ID" value="RZS32451.1"/>
    <property type="molecule type" value="Genomic_DNA"/>
</dbReference>
<evidence type="ECO:0000259" key="1">
    <source>
        <dbReference type="Pfam" id="PF04149"/>
    </source>
</evidence>
<keyword evidence="3" id="KW-1185">Reference proteome</keyword>
<comment type="caution">
    <text evidence="2">The sequence shown here is derived from an EMBL/GenBank/DDBJ whole genome shotgun (WGS) entry which is preliminary data.</text>
</comment>
<accession>A0A4Q7KEE9</accession>
<dbReference type="Pfam" id="PF04149">
    <property type="entry name" value="DUF397"/>
    <property type="match status" value="1"/>
</dbReference>